<evidence type="ECO:0000256" key="3">
    <source>
        <dbReference type="ARBA" id="ARBA00022448"/>
    </source>
</evidence>
<keyword evidence="3" id="KW-0813">Transport</keyword>
<keyword evidence="4" id="KW-0762">Sugar transport</keyword>
<dbReference type="GO" id="GO:0016020">
    <property type="term" value="C:membrane"/>
    <property type="evidence" value="ECO:0007669"/>
    <property type="project" value="InterPro"/>
</dbReference>
<dbReference type="InterPro" id="IPR047664">
    <property type="entry name" value="SWEET"/>
</dbReference>
<evidence type="ECO:0000256" key="10">
    <source>
        <dbReference type="SAM" id="Phobius"/>
    </source>
</evidence>
<feature type="compositionally biased region" description="Low complexity" evidence="9">
    <location>
        <begin position="243"/>
        <end position="275"/>
    </location>
</feature>
<comment type="subcellular location">
    <subcellularLocation>
        <location evidence="1">Endomembrane system</location>
        <topology evidence="1">Multi-pass membrane protein</topology>
    </subcellularLocation>
</comment>
<evidence type="ECO:0000256" key="9">
    <source>
        <dbReference type="SAM" id="MobiDB-lite"/>
    </source>
</evidence>
<keyword evidence="8 10" id="KW-0472">Membrane</keyword>
<feature type="transmembrane region" description="Helical" evidence="10">
    <location>
        <begin position="71"/>
        <end position="90"/>
    </location>
</feature>
<dbReference type="Gene3D" id="1.20.1280.290">
    <property type="match status" value="2"/>
</dbReference>
<dbReference type="EMBL" id="JAVFKY010000002">
    <property type="protein sequence ID" value="KAK5580341.1"/>
    <property type="molecule type" value="Genomic_DNA"/>
</dbReference>
<dbReference type="PANTHER" id="PTHR10791">
    <property type="entry name" value="RAG1-ACTIVATING PROTEIN 1"/>
    <property type="match status" value="1"/>
</dbReference>
<keyword evidence="5 10" id="KW-0812">Transmembrane</keyword>
<evidence type="ECO:0000256" key="8">
    <source>
        <dbReference type="ARBA" id="ARBA00023136"/>
    </source>
</evidence>
<evidence type="ECO:0000313" key="11">
    <source>
        <dbReference type="EMBL" id="KAK5580341.1"/>
    </source>
</evidence>
<feature type="transmembrane region" description="Helical" evidence="10">
    <location>
        <begin position="133"/>
        <end position="152"/>
    </location>
</feature>
<dbReference type="GO" id="GO:0012505">
    <property type="term" value="C:endomembrane system"/>
    <property type="evidence" value="ECO:0007669"/>
    <property type="project" value="UniProtKB-SubCell"/>
</dbReference>
<gene>
    <name evidence="11" type="ORF">RB653_000357</name>
</gene>
<evidence type="ECO:0000313" key="12">
    <source>
        <dbReference type="Proteomes" id="UP001344447"/>
    </source>
</evidence>
<proteinExistence type="inferred from homology"/>
<dbReference type="Proteomes" id="UP001344447">
    <property type="component" value="Unassembled WGS sequence"/>
</dbReference>
<evidence type="ECO:0000256" key="2">
    <source>
        <dbReference type="ARBA" id="ARBA00007809"/>
    </source>
</evidence>
<dbReference type="PANTHER" id="PTHR10791:SF31">
    <property type="entry name" value="B BOX-TYPE DOMAIN-CONTAINING PROTEIN-RELATED"/>
    <property type="match status" value="1"/>
</dbReference>
<evidence type="ECO:0000256" key="6">
    <source>
        <dbReference type="ARBA" id="ARBA00022737"/>
    </source>
</evidence>
<dbReference type="InterPro" id="IPR004316">
    <property type="entry name" value="SWEET_rpt"/>
</dbReference>
<evidence type="ECO:0000256" key="5">
    <source>
        <dbReference type="ARBA" id="ARBA00022692"/>
    </source>
</evidence>
<reference evidence="11 12" key="1">
    <citation type="submission" date="2023-11" db="EMBL/GenBank/DDBJ databases">
        <title>Dfirmibasis_genome.</title>
        <authorList>
            <person name="Edelbroek B."/>
            <person name="Kjellin J."/>
            <person name="Jerlstrom-Hultqvist J."/>
            <person name="Soderbom F."/>
        </authorList>
    </citation>
    <scope>NUCLEOTIDE SEQUENCE [LARGE SCALE GENOMIC DNA]</scope>
    <source>
        <strain evidence="11 12">TNS-C-14</strain>
    </source>
</reference>
<accession>A0AAN7YVV2</accession>
<evidence type="ECO:0000256" key="1">
    <source>
        <dbReference type="ARBA" id="ARBA00004127"/>
    </source>
</evidence>
<name>A0AAN7YVV2_9MYCE</name>
<feature type="region of interest" description="Disordered" evidence="9">
    <location>
        <begin position="225"/>
        <end position="286"/>
    </location>
</feature>
<feature type="compositionally biased region" description="Basic and acidic residues" evidence="9">
    <location>
        <begin position="225"/>
        <end position="239"/>
    </location>
</feature>
<keyword evidence="6" id="KW-0677">Repeat</keyword>
<organism evidence="11 12">
    <name type="scientific">Dictyostelium firmibasis</name>
    <dbReference type="NCBI Taxonomy" id="79012"/>
    <lineage>
        <taxon>Eukaryota</taxon>
        <taxon>Amoebozoa</taxon>
        <taxon>Evosea</taxon>
        <taxon>Eumycetozoa</taxon>
        <taxon>Dictyostelia</taxon>
        <taxon>Dictyosteliales</taxon>
        <taxon>Dictyosteliaceae</taxon>
        <taxon>Dictyostelium</taxon>
    </lineage>
</organism>
<evidence type="ECO:0008006" key="13">
    <source>
        <dbReference type="Google" id="ProtNLM"/>
    </source>
</evidence>
<keyword evidence="7 10" id="KW-1133">Transmembrane helix</keyword>
<dbReference type="AlphaFoldDB" id="A0AAN7YVV2"/>
<dbReference type="Pfam" id="PF03083">
    <property type="entry name" value="MtN3_slv"/>
    <property type="match status" value="2"/>
</dbReference>
<comment type="similarity">
    <text evidence="2">Belongs to the SWEET sugar transporter family.</text>
</comment>
<dbReference type="GO" id="GO:0051119">
    <property type="term" value="F:sugar transmembrane transporter activity"/>
    <property type="evidence" value="ECO:0007669"/>
    <property type="project" value="InterPro"/>
</dbReference>
<feature type="transmembrane region" description="Helical" evidence="10">
    <location>
        <begin position="102"/>
        <end position="121"/>
    </location>
</feature>
<comment type="caution">
    <text evidence="11">The sequence shown here is derived from an EMBL/GenBank/DDBJ whole genome shotgun (WGS) entry which is preliminary data.</text>
</comment>
<feature type="transmembrane region" description="Helical" evidence="10">
    <location>
        <begin position="15"/>
        <end position="33"/>
    </location>
</feature>
<keyword evidence="12" id="KW-1185">Reference proteome</keyword>
<feature type="transmembrane region" description="Helical" evidence="10">
    <location>
        <begin position="164"/>
        <end position="185"/>
    </location>
</feature>
<feature type="transmembrane region" description="Helical" evidence="10">
    <location>
        <begin position="191"/>
        <end position="212"/>
    </location>
</feature>
<feature type="transmembrane region" description="Helical" evidence="10">
    <location>
        <begin position="45"/>
        <end position="65"/>
    </location>
</feature>
<evidence type="ECO:0000256" key="7">
    <source>
        <dbReference type="ARBA" id="ARBA00022989"/>
    </source>
</evidence>
<protein>
    <recommendedName>
        <fullName evidence="13">Bidirectional sugar transporter SWEET</fullName>
    </recommendedName>
</protein>
<sequence>MAPDPNSPEILTTQILGNVFIACIVLSNVPYFYKIEKSREVGKFNIFPFVFMIGQAMMWVAYGTICDIQGLVPVNAFGMLFNLAFILIYMGACNDVTKKRRIMLSLMVFMSILVSFVLIVYFRAPKDLQRSILGWLTSILLVAFYLSPILKFPYMFKKRTTGNLSLPLSIASIFAGVAFGLYGVFLEDNFVLVSNFSGTFSGIIQILFFYFMKIVKRISPLKNEDNNDQNKKDIEKGNEKLPNNSNIYNGNNNNNNNDNNNNNNNYNNNNNNSLNEVDSDCNSRGE</sequence>
<evidence type="ECO:0000256" key="4">
    <source>
        <dbReference type="ARBA" id="ARBA00022597"/>
    </source>
</evidence>